<proteinExistence type="predicted"/>
<dbReference type="KEGG" id="fvr:FVEG_10954"/>
<accession>W7MM40</accession>
<evidence type="ECO:0000313" key="3">
    <source>
        <dbReference type="Proteomes" id="UP000009096"/>
    </source>
</evidence>
<reference evidence="2 3" key="1">
    <citation type="journal article" date="2010" name="Nature">
        <title>Comparative genomics reveals mobile pathogenicity chromosomes in Fusarium.</title>
        <authorList>
            <person name="Ma L.J."/>
            <person name="van der Does H.C."/>
            <person name="Borkovich K.A."/>
            <person name="Coleman J.J."/>
            <person name="Daboussi M.J."/>
            <person name="Di Pietro A."/>
            <person name="Dufresne M."/>
            <person name="Freitag M."/>
            <person name="Grabherr M."/>
            <person name="Henrissat B."/>
            <person name="Houterman P.M."/>
            <person name="Kang S."/>
            <person name="Shim W.B."/>
            <person name="Woloshuk C."/>
            <person name="Xie X."/>
            <person name="Xu J.R."/>
            <person name="Antoniw J."/>
            <person name="Baker S.E."/>
            <person name="Bluhm B.H."/>
            <person name="Breakspear A."/>
            <person name="Brown D.W."/>
            <person name="Butchko R.A."/>
            <person name="Chapman S."/>
            <person name="Coulson R."/>
            <person name="Coutinho P.M."/>
            <person name="Danchin E.G."/>
            <person name="Diener A."/>
            <person name="Gale L.R."/>
            <person name="Gardiner D.M."/>
            <person name="Goff S."/>
            <person name="Hammond-Kosack K.E."/>
            <person name="Hilburn K."/>
            <person name="Hua-Van A."/>
            <person name="Jonkers W."/>
            <person name="Kazan K."/>
            <person name="Kodira C.D."/>
            <person name="Koehrsen M."/>
            <person name="Kumar L."/>
            <person name="Lee Y.H."/>
            <person name="Li L."/>
            <person name="Manners J.M."/>
            <person name="Miranda-Saavedra D."/>
            <person name="Mukherjee M."/>
            <person name="Park G."/>
            <person name="Park J."/>
            <person name="Park S.Y."/>
            <person name="Proctor R.H."/>
            <person name="Regev A."/>
            <person name="Ruiz-Roldan M.C."/>
            <person name="Sain D."/>
            <person name="Sakthikumar S."/>
            <person name="Sykes S."/>
            <person name="Schwartz D.C."/>
            <person name="Turgeon B.G."/>
            <person name="Wapinski I."/>
            <person name="Yoder O."/>
            <person name="Young S."/>
            <person name="Zeng Q."/>
            <person name="Zhou S."/>
            <person name="Galagan J."/>
            <person name="Cuomo C.A."/>
            <person name="Kistler H.C."/>
            <person name="Rep M."/>
        </authorList>
    </citation>
    <scope>NUCLEOTIDE SEQUENCE [LARGE SCALE GENOMIC DNA]</scope>
    <source>
        <strain evidence="3">M3125 / FGSC 7600</strain>
    </source>
</reference>
<dbReference type="AlphaFoldDB" id="W7MM40"/>
<evidence type="ECO:0000313" key="2">
    <source>
        <dbReference type="EMBL" id="EWG52146.1"/>
    </source>
</evidence>
<feature type="region of interest" description="Disordered" evidence="1">
    <location>
        <begin position="38"/>
        <end position="58"/>
    </location>
</feature>
<dbReference type="EMBL" id="DS022256">
    <property type="protein sequence ID" value="EWG52146.1"/>
    <property type="molecule type" value="Genomic_DNA"/>
</dbReference>
<gene>
    <name evidence="2" type="ORF">FVEG_10954</name>
</gene>
<evidence type="ECO:0000256" key="1">
    <source>
        <dbReference type="SAM" id="MobiDB-lite"/>
    </source>
</evidence>
<sequence length="150" mass="16322">MYLGPTYVFLSVYLNHHLTTSCSILTMTLSPVHSETKTQTPSVSISSNNCQVHGQSETPHLDRLLQNRPKAELQVLADAVDSLTHGDQCAKCAVQAAVTIVTGFLQELYTAKKTGKISKEDKKALKSEVKGLAKGIKGDVKARKKEIKGQ</sequence>
<organism evidence="2 3">
    <name type="scientific">Gibberella moniliformis (strain M3125 / FGSC 7600)</name>
    <name type="common">Maize ear and stalk rot fungus</name>
    <name type="synonym">Fusarium verticillioides</name>
    <dbReference type="NCBI Taxonomy" id="334819"/>
    <lineage>
        <taxon>Eukaryota</taxon>
        <taxon>Fungi</taxon>
        <taxon>Dikarya</taxon>
        <taxon>Ascomycota</taxon>
        <taxon>Pezizomycotina</taxon>
        <taxon>Sordariomycetes</taxon>
        <taxon>Hypocreomycetidae</taxon>
        <taxon>Hypocreales</taxon>
        <taxon>Nectriaceae</taxon>
        <taxon>Fusarium</taxon>
        <taxon>Fusarium fujikuroi species complex</taxon>
    </lineage>
</organism>
<keyword evidence="3" id="KW-1185">Reference proteome</keyword>
<dbReference type="OrthoDB" id="5137215at2759"/>
<dbReference type="Proteomes" id="UP000009096">
    <property type="component" value="Chromosome 11"/>
</dbReference>
<dbReference type="eggNOG" id="ENOG502SDK9">
    <property type="taxonomic scope" value="Eukaryota"/>
</dbReference>
<dbReference type="GeneID" id="30068500"/>
<dbReference type="VEuPathDB" id="FungiDB:FVEG_10954"/>
<dbReference type="EMBL" id="CM000588">
    <property type="protein sequence ID" value="EWG52146.1"/>
    <property type="molecule type" value="Genomic_DNA"/>
</dbReference>
<protein>
    <submittedName>
        <fullName evidence="2">Uncharacterized protein</fullName>
    </submittedName>
</protein>
<name>W7MM40_GIBM7</name>
<dbReference type="RefSeq" id="XP_018758337.1">
    <property type="nucleotide sequence ID" value="XM_018900117.1"/>
</dbReference>